<evidence type="ECO:0000256" key="4">
    <source>
        <dbReference type="ARBA" id="ARBA00023136"/>
    </source>
</evidence>
<reference evidence="7" key="2">
    <citation type="journal article" date="2022" name="Res Sq">
        <title>Comparative Genomics Reveals Insights into the Divergent Evolution of Astigmatic Mites and Household Pest Adaptations.</title>
        <authorList>
            <person name="Xiong Q."/>
            <person name="Wan A.T.-Y."/>
            <person name="Liu X.-Y."/>
            <person name="Fung C.S.-H."/>
            <person name="Xiao X."/>
            <person name="Malainual N."/>
            <person name="Hou J."/>
            <person name="Wang L."/>
            <person name="Wang M."/>
            <person name="Yang K."/>
            <person name="Cui Y."/>
            <person name="Leung E."/>
            <person name="Nong W."/>
            <person name="Shin S.-K."/>
            <person name="Au S."/>
            <person name="Jeong K.Y."/>
            <person name="Chew F.T."/>
            <person name="Hui J."/>
            <person name="Leung T.F."/>
            <person name="Tungtrongchitr A."/>
            <person name="Zhong N."/>
            <person name="Liu Z."/>
            <person name="Tsui S."/>
        </authorList>
    </citation>
    <scope>NUCLEOTIDE SEQUENCE</scope>
    <source>
        <strain evidence="7">Derf</strain>
        <tissue evidence="7">Whole organism</tissue>
    </source>
</reference>
<keyword evidence="4 5" id="KW-0472">Membrane</keyword>
<sequence length="681" mass="81034">MPWIRAKPKPVSFDIFLIRILDYVEMRIKNELPIVHRIIYRCPPDEYIVLRRLFCMFGGYLVCKLLLILCVELPQTPEDKDSIFIHKWGLVIMIIGFVFSVQIRTVICLLLPSLIITSNGIFFYLRLVQRTQHVLLPSVIGNIRALWSMISCLINFRQSREKAMSRLAARPIIEWFTHSSNLSISLTDLNDLHIVKENLTQAFKSFQVDVEKLNGYCDSLIEPLKNDDHCSSSMEKLYNDSNILTKQIYNQVYNVCYKAMDEFNSNFCSKLNEPFEKLENLSNHMSNYDLLDSLELVKSGDNFKQMNEALEMWQSLVGYRMDIEEEFRAEFEWIGLFGVLIRLVFLGSLISGMIRAIFYHNRYLRFSNFDNHYIDRYFYHIDNKRKVMNKIHLLPLRGNDRWQLIPTFSLKRSIYEKAVYYKLQKKIITVTLLTLAIVLYIDYIFSECVNLMAAKLSTSDHFDLLVHRYHPKATGGIFAIIINNFVGHFHFNYTELFRHDWHTCRQSNPKQLGWPQYQDIFADCILLILLHSLAIHFVRCRHLICDFFYYRYGKQRNLYLYNQKLINRKRFLRFRRRHIDTMVQANRMFAKELDPIHQYEIEKKKISKKSPLIRRFYEFIKRKILSQRKQCFTCHVLIKPPYYFCSSINCRLIYCEPCFSDFLLTCLNCGVNGPPYVCLFD</sequence>
<dbReference type="PANTHER" id="PTHR21041">
    <property type="entry name" value="DENDRITIC CELL-SPECIFIC TRANSMEMBRANE PROTEIN"/>
    <property type="match status" value="1"/>
</dbReference>
<dbReference type="InterPro" id="IPR051856">
    <property type="entry name" value="CSR-E3_Ligase_Protein"/>
</dbReference>
<reference evidence="7" key="1">
    <citation type="submission" date="2013-05" db="EMBL/GenBank/DDBJ databases">
        <authorList>
            <person name="Yim A.K.Y."/>
            <person name="Chan T.F."/>
            <person name="Ji K.M."/>
            <person name="Liu X.Y."/>
            <person name="Zhou J.W."/>
            <person name="Li R.Q."/>
            <person name="Yang K.Y."/>
            <person name="Li J."/>
            <person name="Li M."/>
            <person name="Law P.T.W."/>
            <person name="Wu Y.L."/>
            <person name="Cai Z.L."/>
            <person name="Qin H."/>
            <person name="Bao Y."/>
            <person name="Leung R.K.K."/>
            <person name="Ng P.K.S."/>
            <person name="Zou J."/>
            <person name="Zhong X.J."/>
            <person name="Ran P.X."/>
            <person name="Zhong N.S."/>
            <person name="Liu Z.G."/>
            <person name="Tsui S.K.W."/>
        </authorList>
    </citation>
    <scope>NUCLEOTIDE SEQUENCE</scope>
    <source>
        <strain evidence="7">Derf</strain>
        <tissue evidence="7">Whole organism</tissue>
    </source>
</reference>
<evidence type="ECO:0000256" key="2">
    <source>
        <dbReference type="ARBA" id="ARBA00022692"/>
    </source>
</evidence>
<comment type="subcellular location">
    <subcellularLocation>
        <location evidence="1">Membrane</location>
        <topology evidence="1">Multi-pass membrane protein</topology>
    </subcellularLocation>
</comment>
<keyword evidence="8" id="KW-1185">Reference proteome</keyword>
<feature type="transmembrane region" description="Helical" evidence="5">
    <location>
        <begin position="53"/>
        <end position="71"/>
    </location>
</feature>
<comment type="caution">
    <text evidence="7">The sequence shown here is derived from an EMBL/GenBank/DDBJ whole genome shotgun (WGS) entry which is preliminary data.</text>
</comment>
<evidence type="ECO:0000256" key="5">
    <source>
        <dbReference type="SAM" id="Phobius"/>
    </source>
</evidence>
<evidence type="ECO:0000313" key="7">
    <source>
        <dbReference type="EMBL" id="KAH9526686.1"/>
    </source>
</evidence>
<dbReference type="Proteomes" id="UP000790347">
    <property type="component" value="Unassembled WGS sequence"/>
</dbReference>
<protein>
    <submittedName>
        <fullName evidence="7">DC-STAMP-like protein</fullName>
    </submittedName>
</protein>
<dbReference type="PANTHER" id="PTHR21041:SF17">
    <property type="entry name" value="E3 UBIQUITIN-PROTEIN LIGASE DCST1"/>
    <property type="match status" value="1"/>
</dbReference>
<feature type="transmembrane region" description="Helical" evidence="5">
    <location>
        <begin position="108"/>
        <end position="128"/>
    </location>
</feature>
<evidence type="ECO:0000313" key="8">
    <source>
        <dbReference type="Proteomes" id="UP000790347"/>
    </source>
</evidence>
<name>A0A922IAI7_DERFA</name>
<dbReference type="EMBL" id="ASGP02000001">
    <property type="protein sequence ID" value="KAH9526686.1"/>
    <property type="molecule type" value="Genomic_DNA"/>
</dbReference>
<feature type="transmembrane region" description="Helical" evidence="5">
    <location>
        <begin position="427"/>
        <end position="445"/>
    </location>
</feature>
<accession>A0A922IAI7</accession>
<gene>
    <name evidence="7" type="primary">DCST1</name>
    <name evidence="7" type="ORF">DERF_000751</name>
</gene>
<evidence type="ECO:0000256" key="3">
    <source>
        <dbReference type="ARBA" id="ARBA00022989"/>
    </source>
</evidence>
<evidence type="ECO:0000259" key="6">
    <source>
        <dbReference type="Pfam" id="PF07782"/>
    </source>
</evidence>
<proteinExistence type="predicted"/>
<dbReference type="Pfam" id="PF07782">
    <property type="entry name" value="DC_STAMP"/>
    <property type="match status" value="1"/>
</dbReference>
<feature type="transmembrane region" description="Helical" evidence="5">
    <location>
        <begin position="333"/>
        <end position="358"/>
    </location>
</feature>
<dbReference type="AlphaFoldDB" id="A0A922IAI7"/>
<feature type="domain" description="Dendritic cell-specific transmembrane protein-like" evidence="6">
    <location>
        <begin position="369"/>
        <end position="561"/>
    </location>
</feature>
<dbReference type="InterPro" id="IPR012858">
    <property type="entry name" value="DC_STAMP-like"/>
</dbReference>
<dbReference type="GO" id="GO:0016020">
    <property type="term" value="C:membrane"/>
    <property type="evidence" value="ECO:0007669"/>
    <property type="project" value="UniProtKB-SubCell"/>
</dbReference>
<keyword evidence="3 5" id="KW-1133">Transmembrane helix</keyword>
<keyword evidence="2 5" id="KW-0812">Transmembrane</keyword>
<evidence type="ECO:0000256" key="1">
    <source>
        <dbReference type="ARBA" id="ARBA00004141"/>
    </source>
</evidence>
<organism evidence="7 8">
    <name type="scientific">Dermatophagoides farinae</name>
    <name type="common">American house dust mite</name>
    <dbReference type="NCBI Taxonomy" id="6954"/>
    <lineage>
        <taxon>Eukaryota</taxon>
        <taxon>Metazoa</taxon>
        <taxon>Ecdysozoa</taxon>
        <taxon>Arthropoda</taxon>
        <taxon>Chelicerata</taxon>
        <taxon>Arachnida</taxon>
        <taxon>Acari</taxon>
        <taxon>Acariformes</taxon>
        <taxon>Sarcoptiformes</taxon>
        <taxon>Astigmata</taxon>
        <taxon>Psoroptidia</taxon>
        <taxon>Analgoidea</taxon>
        <taxon>Pyroglyphidae</taxon>
        <taxon>Dermatophagoidinae</taxon>
        <taxon>Dermatophagoides</taxon>
    </lineage>
</organism>
<feature type="transmembrane region" description="Helical" evidence="5">
    <location>
        <begin position="83"/>
        <end position="101"/>
    </location>
</feature>